<keyword evidence="1" id="KW-0880">Kelch repeat</keyword>
<evidence type="ECO:0000256" key="2">
    <source>
        <dbReference type="ARBA" id="ARBA00022737"/>
    </source>
</evidence>
<dbReference type="PANTHER" id="PTHR45632">
    <property type="entry name" value="LD33804P"/>
    <property type="match status" value="1"/>
</dbReference>
<dbReference type="Gene3D" id="2.120.10.80">
    <property type="entry name" value="Kelch-type beta propeller"/>
    <property type="match status" value="1"/>
</dbReference>
<dbReference type="SMART" id="SM00635">
    <property type="entry name" value="BID_2"/>
    <property type="match status" value="1"/>
</dbReference>
<keyword evidence="2" id="KW-0677">Repeat</keyword>
<dbReference type="EMBL" id="FZNV01000003">
    <property type="protein sequence ID" value="SNR54341.1"/>
    <property type="molecule type" value="Genomic_DNA"/>
</dbReference>
<dbReference type="SUPFAM" id="SSF117281">
    <property type="entry name" value="Kelch motif"/>
    <property type="match status" value="1"/>
</dbReference>
<proteinExistence type="predicted"/>
<evidence type="ECO:0000313" key="5">
    <source>
        <dbReference type="Proteomes" id="UP000198337"/>
    </source>
</evidence>
<name>A0ABY1SHL5_9FLAO</name>
<gene>
    <name evidence="4" type="ORF">SAMN04488009_2277</name>
</gene>
<dbReference type="Pfam" id="PF02368">
    <property type="entry name" value="Big_2"/>
    <property type="match status" value="1"/>
</dbReference>
<dbReference type="PROSITE" id="PS51257">
    <property type="entry name" value="PROKAR_LIPOPROTEIN"/>
    <property type="match status" value="1"/>
</dbReference>
<evidence type="ECO:0000256" key="1">
    <source>
        <dbReference type="ARBA" id="ARBA00022441"/>
    </source>
</evidence>
<reference evidence="4 5" key="1">
    <citation type="submission" date="2017-06" db="EMBL/GenBank/DDBJ databases">
        <authorList>
            <person name="Varghese N."/>
            <person name="Submissions S."/>
        </authorList>
    </citation>
    <scope>NUCLEOTIDE SEQUENCE [LARGE SCALE GENOMIC DNA]</scope>
    <source>
        <strain evidence="4 5">DSM 19840</strain>
    </source>
</reference>
<dbReference type="Proteomes" id="UP000198337">
    <property type="component" value="Unassembled WGS sequence"/>
</dbReference>
<dbReference type="SUPFAM" id="SSF49373">
    <property type="entry name" value="Invasin/intimin cell-adhesion fragments"/>
    <property type="match status" value="1"/>
</dbReference>
<evidence type="ECO:0000259" key="3">
    <source>
        <dbReference type="SMART" id="SM00635"/>
    </source>
</evidence>
<dbReference type="InterPro" id="IPR008964">
    <property type="entry name" value="Invasin/intimin_cell_adhesion"/>
</dbReference>
<keyword evidence="5" id="KW-1185">Reference proteome</keyword>
<dbReference type="InterPro" id="IPR003343">
    <property type="entry name" value="Big_2"/>
</dbReference>
<dbReference type="Gene3D" id="2.60.40.1080">
    <property type="match status" value="1"/>
</dbReference>
<sequence>MKAYLLFLILPFFISCNNDEFVSIDAEKITLNHTSIDLKGSNTLQLIATISPSNTTDKEVTWESSDTTIVSVNNKGVVKPINIGSSEITASTNDNISAICKITVTTSGSWDKKADFANGMGRHGAVSFSIGDKAYVGLGSDYQYDYDVFGGNPITSQGGFKDDFWEYNAETDTWRRLNDFPGEKRTEAVSFSINGKGYVGLGEYLAVEPDANGLNSETGFKQDFWEYDPDNDTWKQLSDFPGEGRLKPIGFAINKKGYVGFGGYYDKRDFWEFSPSDNSWNRLPDYPGESSGGVVGFSIDNKGYVGFGLNSDNYLPSTDLWEYSPETNSWNEKQSAKIPTYYATGPDAHATFYATGFSLNGEGYICLDVNSVWKYNPSSDEWTGLIERFPSVGNNRLKSKTNFVVNGKAFLGLGLNFSICGNHCQTGIPSFSIYQFVP</sequence>
<protein>
    <submittedName>
        <fullName evidence="4">Ig-like domain (Group 2)</fullName>
    </submittedName>
</protein>
<evidence type="ECO:0000313" key="4">
    <source>
        <dbReference type="EMBL" id="SNR54341.1"/>
    </source>
</evidence>
<comment type="caution">
    <text evidence="4">The sequence shown here is derived from an EMBL/GenBank/DDBJ whole genome shotgun (WGS) entry which is preliminary data.</text>
</comment>
<accession>A0ABY1SHL5</accession>
<dbReference type="PANTHER" id="PTHR45632:SF3">
    <property type="entry name" value="KELCH-LIKE PROTEIN 32"/>
    <property type="match status" value="1"/>
</dbReference>
<dbReference type="InterPro" id="IPR015915">
    <property type="entry name" value="Kelch-typ_b-propeller"/>
</dbReference>
<organism evidence="4 5">
    <name type="scientific">Maribacter sedimenticola</name>
    <dbReference type="NCBI Taxonomy" id="228956"/>
    <lineage>
        <taxon>Bacteria</taxon>
        <taxon>Pseudomonadati</taxon>
        <taxon>Bacteroidota</taxon>
        <taxon>Flavobacteriia</taxon>
        <taxon>Flavobacteriales</taxon>
        <taxon>Flavobacteriaceae</taxon>
        <taxon>Maribacter</taxon>
    </lineage>
</organism>
<dbReference type="RefSeq" id="WP_089260733.1">
    <property type="nucleotide sequence ID" value="NZ_FZNV01000003.1"/>
</dbReference>
<feature type="domain" description="BIG2" evidence="3">
    <location>
        <begin position="25"/>
        <end position="102"/>
    </location>
</feature>